<dbReference type="PANTHER" id="PTHR13304:SF0">
    <property type="entry name" value="GLYCOSYLPHOSPHATIDYLINOSITOL ANCHOR ATTACHMENT 1 PROTEIN"/>
    <property type="match status" value="1"/>
</dbReference>
<sequence length="199" mass="22492">MQQAIVLMADRVDVTQLEVLVEGHDGQLPKLDMYYMLRTAARYTTSIRVKPRAEHAQPLWLLRPVMDLVKDPKVKSHIHKVMFSLQFAARQAMGTPTGPHAAFKEFLVDAATANMSGTPPLRNDYVPEQLPRKTADYIGQVAGYLEAMLRSLNNLDERFHHSYFLYLLTSPDTFVTVEVYIVPLVALIAALMVKVRSPI</sequence>
<name>A0A7S3VNA7_DUNTE</name>
<dbReference type="AlphaFoldDB" id="A0A7S3VNA7"/>
<feature type="transmembrane region" description="Helical" evidence="1">
    <location>
        <begin position="174"/>
        <end position="193"/>
    </location>
</feature>
<proteinExistence type="predicted"/>
<protein>
    <submittedName>
        <fullName evidence="2">Uncharacterized protein</fullName>
    </submittedName>
</protein>
<dbReference type="Pfam" id="PF04114">
    <property type="entry name" value="Gaa1"/>
    <property type="match status" value="1"/>
</dbReference>
<keyword evidence="1" id="KW-0472">Membrane</keyword>
<evidence type="ECO:0000313" key="2">
    <source>
        <dbReference type="EMBL" id="CAE0497202.1"/>
    </source>
</evidence>
<dbReference type="GO" id="GO:0016255">
    <property type="term" value="P:attachment of GPI anchor to protein"/>
    <property type="evidence" value="ECO:0007669"/>
    <property type="project" value="TreeGrafter"/>
</dbReference>
<evidence type="ECO:0000256" key="1">
    <source>
        <dbReference type="SAM" id="Phobius"/>
    </source>
</evidence>
<keyword evidence="1" id="KW-0812">Transmembrane</keyword>
<gene>
    <name evidence="2" type="ORF">DTER00134_LOCUS12275</name>
</gene>
<organism evidence="2">
    <name type="scientific">Dunaliella tertiolecta</name>
    <name type="common">Green alga</name>
    <dbReference type="NCBI Taxonomy" id="3047"/>
    <lineage>
        <taxon>Eukaryota</taxon>
        <taxon>Viridiplantae</taxon>
        <taxon>Chlorophyta</taxon>
        <taxon>core chlorophytes</taxon>
        <taxon>Chlorophyceae</taxon>
        <taxon>CS clade</taxon>
        <taxon>Chlamydomonadales</taxon>
        <taxon>Dunaliellaceae</taxon>
        <taxon>Dunaliella</taxon>
    </lineage>
</organism>
<dbReference type="PANTHER" id="PTHR13304">
    <property type="entry name" value="GLYCOSYLPHOSPHATIDYLINOSITOL ANCHOR ATTACHMENT 1 PROTEIN"/>
    <property type="match status" value="1"/>
</dbReference>
<reference evidence="2" key="1">
    <citation type="submission" date="2021-01" db="EMBL/GenBank/DDBJ databases">
        <authorList>
            <person name="Corre E."/>
            <person name="Pelletier E."/>
            <person name="Niang G."/>
            <person name="Scheremetjew M."/>
            <person name="Finn R."/>
            <person name="Kale V."/>
            <person name="Holt S."/>
            <person name="Cochrane G."/>
            <person name="Meng A."/>
            <person name="Brown T."/>
            <person name="Cohen L."/>
        </authorList>
    </citation>
    <scope>NUCLEOTIDE SEQUENCE</scope>
    <source>
        <strain evidence="2">CCMP1320</strain>
    </source>
</reference>
<dbReference type="GO" id="GO:0042765">
    <property type="term" value="C:GPI-anchor transamidase complex"/>
    <property type="evidence" value="ECO:0007669"/>
    <property type="project" value="InterPro"/>
</dbReference>
<dbReference type="InterPro" id="IPR007246">
    <property type="entry name" value="Gaa1"/>
</dbReference>
<dbReference type="EMBL" id="HBIP01020655">
    <property type="protein sequence ID" value="CAE0497202.1"/>
    <property type="molecule type" value="Transcribed_RNA"/>
</dbReference>
<keyword evidence="1" id="KW-1133">Transmembrane helix</keyword>
<accession>A0A7S3VNA7</accession>